<dbReference type="Gene3D" id="3.10.20.30">
    <property type="match status" value="1"/>
</dbReference>
<dbReference type="Pfam" id="PF02597">
    <property type="entry name" value="ThiS"/>
    <property type="match status" value="1"/>
</dbReference>
<evidence type="ECO:0000313" key="2">
    <source>
        <dbReference type="Proteomes" id="UP001477870"/>
    </source>
</evidence>
<evidence type="ECO:0000313" key="1">
    <source>
        <dbReference type="EMBL" id="MEM5501311.1"/>
    </source>
</evidence>
<dbReference type="InterPro" id="IPR010035">
    <property type="entry name" value="Thi_S"/>
</dbReference>
<gene>
    <name evidence="1" type="primary">thiS</name>
    <name evidence="1" type="ORF">WNY59_06875</name>
</gene>
<dbReference type="SUPFAM" id="SSF54285">
    <property type="entry name" value="MoaD/ThiS"/>
    <property type="match status" value="1"/>
</dbReference>
<sequence>MKLQLNGIAIDTDVTTLAALLDEQGFAEAKVATAVNGQFVPEALRTAQILDEGDLIEVLAPMQGG</sequence>
<comment type="caution">
    <text evidence="1">The sequence shown here is derived from an EMBL/GenBank/DDBJ whole genome shotgun (WGS) entry which is preliminary data.</text>
</comment>
<name>A0ABU9T5A1_9HYPH</name>
<dbReference type="PANTHER" id="PTHR34472">
    <property type="entry name" value="SULFUR CARRIER PROTEIN THIS"/>
    <property type="match status" value="1"/>
</dbReference>
<dbReference type="Proteomes" id="UP001477870">
    <property type="component" value="Unassembled WGS sequence"/>
</dbReference>
<dbReference type="CDD" id="cd00565">
    <property type="entry name" value="Ubl_ThiS"/>
    <property type="match status" value="1"/>
</dbReference>
<reference evidence="1 2" key="1">
    <citation type="submission" date="2024-03" db="EMBL/GenBank/DDBJ databases">
        <title>Community enrichment and isolation of bacterial strains for fucoidan degradation.</title>
        <authorList>
            <person name="Sichert A."/>
        </authorList>
    </citation>
    <scope>NUCLEOTIDE SEQUENCE [LARGE SCALE GENOMIC DNA]</scope>
    <source>
        <strain evidence="1 2">AS62</strain>
    </source>
</reference>
<dbReference type="InterPro" id="IPR012675">
    <property type="entry name" value="Beta-grasp_dom_sf"/>
</dbReference>
<protein>
    <submittedName>
        <fullName evidence="1">Sulfur carrier protein ThiS</fullName>
    </submittedName>
</protein>
<dbReference type="InterPro" id="IPR003749">
    <property type="entry name" value="ThiS/MoaD-like"/>
</dbReference>
<accession>A0ABU9T5A1</accession>
<organism evidence="1 2">
    <name type="scientific">Ahrensia kielensis</name>
    <dbReference type="NCBI Taxonomy" id="76980"/>
    <lineage>
        <taxon>Bacteria</taxon>
        <taxon>Pseudomonadati</taxon>
        <taxon>Pseudomonadota</taxon>
        <taxon>Alphaproteobacteria</taxon>
        <taxon>Hyphomicrobiales</taxon>
        <taxon>Ahrensiaceae</taxon>
        <taxon>Ahrensia</taxon>
    </lineage>
</organism>
<proteinExistence type="predicted"/>
<dbReference type="RefSeq" id="WP_342847836.1">
    <property type="nucleotide sequence ID" value="NZ_JBBMQO010000003.1"/>
</dbReference>
<dbReference type="PANTHER" id="PTHR34472:SF1">
    <property type="entry name" value="SULFUR CARRIER PROTEIN THIS"/>
    <property type="match status" value="1"/>
</dbReference>
<dbReference type="InterPro" id="IPR016155">
    <property type="entry name" value="Mopterin_synth/thiamin_S_b"/>
</dbReference>
<keyword evidence="2" id="KW-1185">Reference proteome</keyword>
<dbReference type="NCBIfam" id="TIGR01683">
    <property type="entry name" value="thiS"/>
    <property type="match status" value="1"/>
</dbReference>
<dbReference type="EMBL" id="JBBMQO010000003">
    <property type="protein sequence ID" value="MEM5501311.1"/>
    <property type="molecule type" value="Genomic_DNA"/>
</dbReference>